<dbReference type="Pfam" id="PF13946">
    <property type="entry name" value="DUF4214"/>
    <property type="match status" value="1"/>
</dbReference>
<protein>
    <recommendedName>
        <fullName evidence="1">DUF4214 domain-containing protein</fullName>
    </recommendedName>
</protein>
<name>A0AAP8TRN5_SERMA</name>
<dbReference type="InterPro" id="IPR025282">
    <property type="entry name" value="DUF4214"/>
</dbReference>
<dbReference type="EMBL" id="JTBC02000002">
    <property type="protein sequence ID" value="PNO71496.1"/>
    <property type="molecule type" value="Genomic_DNA"/>
</dbReference>
<dbReference type="AlphaFoldDB" id="A0AAP8TRN5"/>
<evidence type="ECO:0000259" key="1">
    <source>
        <dbReference type="Pfam" id="PF13946"/>
    </source>
</evidence>
<evidence type="ECO:0000313" key="2">
    <source>
        <dbReference type="EMBL" id="PNO71496.1"/>
    </source>
</evidence>
<dbReference type="Proteomes" id="UP000030378">
    <property type="component" value="Unassembled WGS sequence"/>
</dbReference>
<evidence type="ECO:0000313" key="3">
    <source>
        <dbReference type="Proteomes" id="UP000030378"/>
    </source>
</evidence>
<accession>A0AAP8TRN5</accession>
<organism evidence="2 3">
    <name type="scientific">Serratia marcescens</name>
    <dbReference type="NCBI Taxonomy" id="615"/>
    <lineage>
        <taxon>Bacteria</taxon>
        <taxon>Pseudomonadati</taxon>
        <taxon>Pseudomonadota</taxon>
        <taxon>Gammaproteobacteria</taxon>
        <taxon>Enterobacterales</taxon>
        <taxon>Yersiniaceae</taxon>
        <taxon>Serratia</taxon>
    </lineage>
</organism>
<proteinExistence type="predicted"/>
<feature type="domain" description="DUF4214" evidence="1">
    <location>
        <begin position="194"/>
        <end position="240"/>
    </location>
</feature>
<comment type="caution">
    <text evidence="2">The sequence shown here is derived from an EMBL/GenBank/DDBJ whole genome shotgun (WGS) entry which is preliminary data.</text>
</comment>
<sequence>MNMLDLQKDVALLFYATLGKKADDNALTYYATQLQKGVCTLDELANIFINSPDGHRRYDGLSTDAQLKYLYQNISGTAPSQATLMTLTAQVNEGKSLGQIAQELATNIRSYSGAQSDSLQQQYAEHIINTTLYNGSTQFDTHSSAAADVQGIYYLLGSTINATAVNYWSGALANGSLTAARLATYIATEKHDTKSLNNEDFVKKIYFEAFGTQADTSSIQYYVTGLNNHSETRGDVIMRLIENIRSDTLHAHAKQNFLTATHVYAPGELPDSRYVETVMSMYLTIANITATASAIDTYSKYLASGKSAGALLKMLATSPLFSDAGNYEKIFATLYHETLSESMSRALLLKAGNDHYVASALVLDAFRNGEYPIDSNNAPNPTLVANYLATIASTLGYKTTAELNITADGTLTGTVNTGSEHVLSNAELAVLVNVSLNVDAPIGVSFDHSPHLREVVLQGGMPTNDVTLSTLKNKSFALRVNLDDKPWFQSQDKIVFGAEKDTVVITDSYHIATGKLHIDFGDGGANLVWGGNGLNNGTNKVSASFTAQNGVAADGTLSANLIVKNILLTTAADGSISGQIQSNVNQFLYFPLLELAGYRGTGDIYLDGKWVATEGANVFDYGVIYQAASVHNAQYTVTNLQQDSHAQKSPDNQRWTGVDGFTLSGFADNVRVINLSLDHLPYLSVTGNAGAQSKLSLEMAPDTAAATDYVRWGVNIGNAAIENINAGTLNFVSHFAGQQPHEELRLYSSGSQLNTVSLSGADSHLSMIYLSGVSKLNVTVQADFGDSLNNIVIEPIIDPLGEGIPRIEVNLTMEKGGSGGGEFYKLLSSLSNHSVFDGIISSLAGNQINIGYTNSQTLNVMGNTTLNDLKMARESIHDTKINFAHSSIDSMVTINALSSTDTITAGNAGQQWVFNSGKTGNIAVYGSVTKMADLNTLFGSLSVGGNTQAHDVFAQALAKVTSGSSDGQLQEVGVIKLGANAYVIVDSNHNQKFDNQDIIFSLGNKDVYDIAANLHYQAPDITVNGNAHAIAASEALF</sequence>
<reference evidence="3" key="1">
    <citation type="submission" date="2017-12" db="EMBL/GenBank/DDBJ databases">
        <title>FDA dAtabase for Regulatory Grade micrObial Sequences (FDA-ARGOS): Supporting development and validation of Infectious Disease Dx tests.</title>
        <authorList>
            <person name="Campos J."/>
            <person name="Goldberg B."/>
            <person name="Tallon L."/>
            <person name="Sadzewicz L."/>
            <person name="Sengamalay N."/>
            <person name="Ott S."/>
            <person name="Godinez A."/>
            <person name="Nagaraj S."/>
            <person name="Vavikolanu K."/>
            <person name="Vyas G."/>
            <person name="Nadendla S."/>
            <person name="Aluvathingal J."/>
            <person name="Geyer C."/>
            <person name="Nandy P."/>
            <person name="Hobson J."/>
            <person name="Sichtig H."/>
        </authorList>
    </citation>
    <scope>NUCLEOTIDE SEQUENCE [LARGE SCALE GENOMIC DNA]</scope>
    <source>
        <strain evidence="3">FDAARGOS_79</strain>
    </source>
</reference>
<gene>
    <name evidence="2" type="ORF">MC70_012030</name>
</gene>